<evidence type="ECO:0008006" key="5">
    <source>
        <dbReference type="Google" id="ProtNLM"/>
    </source>
</evidence>
<dbReference type="Proteomes" id="UP000256253">
    <property type="component" value="Unassembled WGS sequence"/>
</dbReference>
<evidence type="ECO:0000313" key="3">
    <source>
        <dbReference type="EMBL" id="REF24653.1"/>
    </source>
</evidence>
<dbReference type="NCBIfam" id="NF042935">
    <property type="entry name" value="SCO6880_fam"/>
    <property type="match status" value="1"/>
</dbReference>
<accession>A0A3D9U8Q8</accession>
<dbReference type="OrthoDB" id="4505949at2"/>
<keyword evidence="2" id="KW-0812">Transmembrane</keyword>
<evidence type="ECO:0000256" key="1">
    <source>
        <dbReference type="SAM" id="MobiDB-lite"/>
    </source>
</evidence>
<protein>
    <recommendedName>
        <fullName evidence="5">Type VII secretion protein EccE</fullName>
    </recommendedName>
</protein>
<keyword evidence="2" id="KW-1133">Transmembrane helix</keyword>
<evidence type="ECO:0000313" key="4">
    <source>
        <dbReference type="Proteomes" id="UP000256253"/>
    </source>
</evidence>
<name>A0A3D9U8Q8_9MICO</name>
<gene>
    <name evidence="3" type="ORF">DFJ65_3440</name>
</gene>
<keyword evidence="2" id="KW-0472">Membrane</keyword>
<organism evidence="3 4">
    <name type="scientific">Calidifontibacter indicus</name>
    <dbReference type="NCBI Taxonomy" id="419650"/>
    <lineage>
        <taxon>Bacteria</taxon>
        <taxon>Bacillati</taxon>
        <taxon>Actinomycetota</taxon>
        <taxon>Actinomycetes</taxon>
        <taxon>Micrococcales</taxon>
        <taxon>Dermacoccaceae</taxon>
        <taxon>Calidifontibacter</taxon>
    </lineage>
</organism>
<feature type="compositionally biased region" description="Basic and acidic residues" evidence="1">
    <location>
        <begin position="406"/>
        <end position="425"/>
    </location>
</feature>
<proteinExistence type="predicted"/>
<feature type="transmembrane region" description="Helical" evidence="2">
    <location>
        <begin position="53"/>
        <end position="73"/>
    </location>
</feature>
<dbReference type="RefSeq" id="WP_147301455.1">
    <property type="nucleotide sequence ID" value="NZ_QTUA01000002.1"/>
</dbReference>
<feature type="region of interest" description="Disordered" evidence="1">
    <location>
        <begin position="398"/>
        <end position="426"/>
    </location>
</feature>
<evidence type="ECO:0000256" key="2">
    <source>
        <dbReference type="SAM" id="Phobius"/>
    </source>
</evidence>
<reference evidence="3 4" key="1">
    <citation type="submission" date="2018-08" db="EMBL/GenBank/DDBJ databases">
        <title>Sequencing the genomes of 1000 actinobacteria strains.</title>
        <authorList>
            <person name="Klenk H.-P."/>
        </authorList>
    </citation>
    <scope>NUCLEOTIDE SEQUENCE [LARGE SCALE GENOMIC DNA]</scope>
    <source>
        <strain evidence="3 4">DSM 22967</strain>
    </source>
</reference>
<dbReference type="InterPro" id="IPR049978">
    <property type="entry name" value="SCO6880-like"/>
</dbReference>
<keyword evidence="4" id="KW-1185">Reference proteome</keyword>
<dbReference type="EMBL" id="QTUA01000002">
    <property type="protein sequence ID" value="REF24653.1"/>
    <property type="molecule type" value="Genomic_DNA"/>
</dbReference>
<dbReference type="AlphaFoldDB" id="A0A3D9U8Q8"/>
<comment type="caution">
    <text evidence="3">The sequence shown here is derived from an EMBL/GenBank/DDBJ whole genome shotgun (WGS) entry which is preliminary data.</text>
</comment>
<sequence>MTTADEVTGTKERIRYGNFRKPGWPGLFKTSPGESAVVGLSTFLLVPLMFFKLWWPMLALAAFVLLVEIPLVWPSRKGSRAHRLARRRAFSAARRRGETALVQGPTGRTPDGRTRLPGMAAQTVLHEWETNLGDPVGVIEWPKSKLWTVAVRCMPPGRAGRDQETIDRLVASWGGFLASLGLERVAGASVIVETVPGAGRRQRASATRGLVEGAPEFSRIALEQALAGEDDWEPMTRVWVTITFDARRTLGSRPRTEEQMRTYLSGRLPFILGDIRTTGAGETARFCDAQELIDTVHGMVNPSAEAAIDEARQTRRGTGLDWRDAGPMLALEHYDRWEHDGAVSRSWVMLSPARGEQTDEALDPLLAPHAEVQRKRVAVLFRPEEAVKSAQSAEAQVKSASFGASKNERLTSRQRDELTAARKTEDEESAGALLQRFSMIVTATAFSDEELEFSSNTIEGLLDRRRLRHRIAYGSQTVAAMASTPIGLVVARETKLPDVVRDAL</sequence>